<feature type="signal peptide" evidence="1">
    <location>
        <begin position="1"/>
        <end position="17"/>
    </location>
</feature>
<gene>
    <name evidence="2" type="ORF">B0T24DRAFT_689839</name>
</gene>
<dbReference type="AlphaFoldDB" id="A0AAE0NN74"/>
<feature type="chain" id="PRO_5042255382" evidence="1">
    <location>
        <begin position="18"/>
        <end position="399"/>
    </location>
</feature>
<keyword evidence="1" id="KW-0732">Signal</keyword>
<dbReference type="Proteomes" id="UP001287356">
    <property type="component" value="Unassembled WGS sequence"/>
</dbReference>
<reference evidence="2" key="2">
    <citation type="submission" date="2023-06" db="EMBL/GenBank/DDBJ databases">
        <authorList>
            <consortium name="Lawrence Berkeley National Laboratory"/>
            <person name="Haridas S."/>
            <person name="Hensen N."/>
            <person name="Bonometti L."/>
            <person name="Westerberg I."/>
            <person name="Brannstrom I.O."/>
            <person name="Guillou S."/>
            <person name="Cros-Aarteil S."/>
            <person name="Calhoun S."/>
            <person name="Kuo A."/>
            <person name="Mondo S."/>
            <person name="Pangilinan J."/>
            <person name="Riley R."/>
            <person name="Labutti K."/>
            <person name="Andreopoulos B."/>
            <person name="Lipzen A."/>
            <person name="Chen C."/>
            <person name="Yanf M."/>
            <person name="Daum C."/>
            <person name="Ng V."/>
            <person name="Clum A."/>
            <person name="Steindorff A."/>
            <person name="Ohm R."/>
            <person name="Martin F."/>
            <person name="Silar P."/>
            <person name="Natvig D."/>
            <person name="Lalanne C."/>
            <person name="Gautier V."/>
            <person name="Ament-Velasquez S.L."/>
            <person name="Kruys A."/>
            <person name="Hutchinson M.I."/>
            <person name="Powell A.J."/>
            <person name="Barry K."/>
            <person name="Miller A.N."/>
            <person name="Grigoriev I.V."/>
            <person name="Debuchy R."/>
            <person name="Gladieux P."/>
            <person name="Thoren M.H."/>
            <person name="Johannesson H."/>
        </authorList>
    </citation>
    <scope>NUCLEOTIDE SEQUENCE</scope>
    <source>
        <strain evidence="2">CBS 958.72</strain>
    </source>
</reference>
<organism evidence="2 3">
    <name type="scientific">Lasiosphaeria ovina</name>
    <dbReference type="NCBI Taxonomy" id="92902"/>
    <lineage>
        <taxon>Eukaryota</taxon>
        <taxon>Fungi</taxon>
        <taxon>Dikarya</taxon>
        <taxon>Ascomycota</taxon>
        <taxon>Pezizomycotina</taxon>
        <taxon>Sordariomycetes</taxon>
        <taxon>Sordariomycetidae</taxon>
        <taxon>Sordariales</taxon>
        <taxon>Lasiosphaeriaceae</taxon>
        <taxon>Lasiosphaeria</taxon>
    </lineage>
</organism>
<evidence type="ECO:0000313" key="3">
    <source>
        <dbReference type="Proteomes" id="UP001287356"/>
    </source>
</evidence>
<evidence type="ECO:0000256" key="1">
    <source>
        <dbReference type="SAM" id="SignalP"/>
    </source>
</evidence>
<comment type="caution">
    <text evidence="2">The sequence shown here is derived from an EMBL/GenBank/DDBJ whole genome shotgun (WGS) entry which is preliminary data.</text>
</comment>
<protein>
    <submittedName>
        <fullName evidence="2">Uncharacterized protein</fullName>
    </submittedName>
</protein>
<sequence length="399" mass="42525">MTLVWLSILSLATGAWADPPSPKTGGYLTAAEWKPFCRTEKSTGICEGRGTTCGPTGRLMPHDIWCQRHCVCRESTAAVTPGVTVTNHIAGGEDMPHPGHGIPVQMAIRDSPAMPALGVAEWEPFCETDRSTIICKRRSIKCSPIGELLMSQKIVDAWCSSHCVCRKIIMAVTPGVAVANPVAGGENMPLLDHGIPVQMAVLDPPATPAFGAVENTPAAPAAPDTVRASGRLASYRVQCAPGETFPCSRLQTTCSDSGVLVAQFEWCANNCECIPADLPVIAERDQIVLSASHDASPVNPGRNHYYSSATAKNSPPIDTAAIVEPPHIQIGEVNSPTHPASSNVQNKVARQVNAYNFNCDKQWRFRKCLGRGTTCVNGVVISSMANCRSKCRCLNVGNA</sequence>
<evidence type="ECO:0000313" key="2">
    <source>
        <dbReference type="EMBL" id="KAK3384618.1"/>
    </source>
</evidence>
<name>A0AAE0NN74_9PEZI</name>
<dbReference type="EMBL" id="JAULSN010000001">
    <property type="protein sequence ID" value="KAK3384618.1"/>
    <property type="molecule type" value="Genomic_DNA"/>
</dbReference>
<accession>A0AAE0NN74</accession>
<proteinExistence type="predicted"/>
<keyword evidence="3" id="KW-1185">Reference proteome</keyword>
<reference evidence="2" key="1">
    <citation type="journal article" date="2023" name="Mol. Phylogenet. Evol.">
        <title>Genome-scale phylogeny and comparative genomics of the fungal order Sordariales.</title>
        <authorList>
            <person name="Hensen N."/>
            <person name="Bonometti L."/>
            <person name="Westerberg I."/>
            <person name="Brannstrom I.O."/>
            <person name="Guillou S."/>
            <person name="Cros-Aarteil S."/>
            <person name="Calhoun S."/>
            <person name="Haridas S."/>
            <person name="Kuo A."/>
            <person name="Mondo S."/>
            <person name="Pangilinan J."/>
            <person name="Riley R."/>
            <person name="LaButti K."/>
            <person name="Andreopoulos B."/>
            <person name="Lipzen A."/>
            <person name="Chen C."/>
            <person name="Yan M."/>
            <person name="Daum C."/>
            <person name="Ng V."/>
            <person name="Clum A."/>
            <person name="Steindorff A."/>
            <person name="Ohm R.A."/>
            <person name="Martin F."/>
            <person name="Silar P."/>
            <person name="Natvig D.O."/>
            <person name="Lalanne C."/>
            <person name="Gautier V."/>
            <person name="Ament-Velasquez S.L."/>
            <person name="Kruys A."/>
            <person name="Hutchinson M.I."/>
            <person name="Powell A.J."/>
            <person name="Barry K."/>
            <person name="Miller A.N."/>
            <person name="Grigoriev I.V."/>
            <person name="Debuchy R."/>
            <person name="Gladieux P."/>
            <person name="Hiltunen Thoren M."/>
            <person name="Johannesson H."/>
        </authorList>
    </citation>
    <scope>NUCLEOTIDE SEQUENCE</scope>
    <source>
        <strain evidence="2">CBS 958.72</strain>
    </source>
</reference>